<dbReference type="VEuPathDB" id="FungiDB:ASPNIDRAFT2_39706"/>
<comment type="subunit">
    <text evidence="1">Component of the heptameric LSM1-LSM7 complex, which consists of LSM1, LSM2, LSM3, LSM4, LSM5, LSM6 and LSM7. Component of the heptameric LSM2-LSM8 complex, which consists of LSM2, LSM3, LSM4, LSM5, LSM6, LSM7 and LSM8. The LSm subunits form a seven-membered ring structure with a doughnut shape.</text>
</comment>
<feature type="region of interest" description="Disordered" evidence="2">
    <location>
        <begin position="1"/>
        <end position="50"/>
    </location>
</feature>
<organism evidence="4 5">
    <name type="scientific">Aspergillus niger</name>
    <dbReference type="NCBI Taxonomy" id="5061"/>
    <lineage>
        <taxon>Eukaryota</taxon>
        <taxon>Fungi</taxon>
        <taxon>Dikarya</taxon>
        <taxon>Ascomycota</taxon>
        <taxon>Pezizomycotina</taxon>
        <taxon>Eurotiomycetes</taxon>
        <taxon>Eurotiomycetidae</taxon>
        <taxon>Eurotiales</taxon>
        <taxon>Aspergillaceae</taxon>
        <taxon>Aspergillus</taxon>
        <taxon>Aspergillus subgen. Circumdati</taxon>
    </lineage>
</organism>
<dbReference type="VEuPathDB" id="FungiDB:ATCC64974_49270"/>
<dbReference type="VEuPathDB" id="FungiDB:An07g08620"/>
<dbReference type="VEuPathDB" id="FungiDB:ASPNIDRAFT2_209414"/>
<dbReference type="PaxDb" id="5061-CADANGAP00006015"/>
<evidence type="ECO:0000313" key="5">
    <source>
        <dbReference type="Proteomes" id="UP000068243"/>
    </source>
</evidence>
<gene>
    <name evidence="4" type="ORF">ABL_02866</name>
</gene>
<dbReference type="AlphaFoldDB" id="A0A100ICX9"/>
<evidence type="ECO:0000313" key="4">
    <source>
        <dbReference type="EMBL" id="GAQ38942.1"/>
    </source>
</evidence>
<protein>
    <submittedName>
        <fullName evidence="4">Similar to An07g08620</fullName>
    </submittedName>
</protein>
<feature type="domain" description="Sm" evidence="3">
    <location>
        <begin position="197"/>
        <end position="291"/>
    </location>
</feature>
<dbReference type="PANTHER" id="PTHR10701:SF5">
    <property type="entry name" value="N-ALPHA-ACETYLTRANSFERASE 38, NATC AUXILIARY SUBUNIT"/>
    <property type="match status" value="1"/>
</dbReference>
<name>A0A100ICX9_ASPNG</name>
<dbReference type="Proteomes" id="UP000068243">
    <property type="component" value="Unassembled WGS sequence"/>
</dbReference>
<feature type="region of interest" description="Disordered" evidence="2">
    <location>
        <begin position="144"/>
        <end position="169"/>
    </location>
</feature>
<dbReference type="Pfam" id="PF01423">
    <property type="entry name" value="LSM"/>
    <property type="match status" value="1"/>
</dbReference>
<dbReference type="EMBL" id="BCMY01000004">
    <property type="protein sequence ID" value="GAQ38942.1"/>
    <property type="molecule type" value="Genomic_DNA"/>
</dbReference>
<dbReference type="VEuPathDB" id="FungiDB:ATCC64974_49280"/>
<dbReference type="PANTHER" id="PTHR10701">
    <property type="entry name" value="SMALL NUCLEAR RIBONUCLEOPROTEIN-ASSOCIATED PROTEIN B AND N"/>
    <property type="match status" value="1"/>
</dbReference>
<reference evidence="5" key="1">
    <citation type="journal article" date="2016" name="Genome Announc.">
        <title>Draft genome sequence of Aspergillus niger strain An76.</title>
        <authorList>
            <person name="Gong W."/>
            <person name="Cheng Z."/>
            <person name="Zhang H."/>
            <person name="Liu L."/>
            <person name="Gao P."/>
            <person name="Wang L."/>
        </authorList>
    </citation>
    <scope>NUCLEOTIDE SEQUENCE [LARGE SCALE GENOMIC DNA]</scope>
    <source>
        <strain evidence="5">An76</strain>
    </source>
</reference>
<dbReference type="VEuPathDB" id="FungiDB:M747DRAFT_367416"/>
<proteinExistence type="predicted"/>
<dbReference type="CDD" id="cd06168">
    <property type="entry name" value="LSMD1"/>
    <property type="match status" value="1"/>
</dbReference>
<feature type="compositionally biased region" description="Low complexity" evidence="2">
    <location>
        <begin position="144"/>
        <end position="158"/>
    </location>
</feature>
<comment type="caution">
    <text evidence="4">The sequence shown here is derived from an EMBL/GenBank/DDBJ whole genome shotgun (WGS) entry which is preliminary data.</text>
</comment>
<dbReference type="SUPFAM" id="SSF50182">
    <property type="entry name" value="Sm-like ribonucleoproteins"/>
    <property type="match status" value="1"/>
</dbReference>
<dbReference type="VEuPathDB" id="FungiDB:M747DRAFT_338050"/>
<dbReference type="Gene3D" id="2.30.30.100">
    <property type="match status" value="1"/>
</dbReference>
<dbReference type="InterPro" id="IPR001163">
    <property type="entry name" value="Sm_dom_euk/arc"/>
</dbReference>
<dbReference type="InterPro" id="IPR010920">
    <property type="entry name" value="LSM_dom_sf"/>
</dbReference>
<evidence type="ECO:0000256" key="2">
    <source>
        <dbReference type="SAM" id="MobiDB-lite"/>
    </source>
</evidence>
<dbReference type="VEuPathDB" id="FungiDB:An07g08610"/>
<dbReference type="OrthoDB" id="5336357at2759"/>
<dbReference type="InterPro" id="IPR034110">
    <property type="entry name" value="LSMD1_Sm"/>
</dbReference>
<accession>A0A100ICX9</accession>
<dbReference type="InterPro" id="IPR050914">
    <property type="entry name" value="snRNP_SmB/NAA38-like"/>
</dbReference>
<sequence length="306" mass="33835">MSLKRKASVPSLTSPNPAPVMSGRSFVADDSPKHLHSRTRKRFRNDRPDDEVVYENTMRWLFTAQQQQQHQAPTPSTDEDEATEPEPVPSSEIVDPRQQTLLKFFRPSQSTPAHNRLNKLDQPSNNAIPLQTTPFQSHTFNLSSPVTSTGWGTSSPPSQLTGSDMDMDSVTNESVQEPRRPFGGLGKGTMDGNQAVQYLDSLIGRTLRVHATDTRIFVGTFKCTDAARNIILASTYEYRFPSPSTVRDAATGTHDSAAGSAVDAQSVKMDMTSRFIGLVVVPGQHITKIELEETPQQIRARESLKK</sequence>
<evidence type="ECO:0000259" key="3">
    <source>
        <dbReference type="SMART" id="SM00651"/>
    </source>
</evidence>
<feature type="region of interest" description="Disordered" evidence="2">
    <location>
        <begin position="64"/>
        <end position="95"/>
    </location>
</feature>
<feature type="compositionally biased region" description="Basic residues" evidence="2">
    <location>
        <begin position="34"/>
        <end position="44"/>
    </location>
</feature>
<dbReference type="GO" id="GO:0031417">
    <property type="term" value="C:NatC complex"/>
    <property type="evidence" value="ECO:0007669"/>
    <property type="project" value="InterPro"/>
</dbReference>
<evidence type="ECO:0000256" key="1">
    <source>
        <dbReference type="ARBA" id="ARBA00025892"/>
    </source>
</evidence>
<dbReference type="SMART" id="SM00651">
    <property type="entry name" value="Sm"/>
    <property type="match status" value="1"/>
</dbReference>